<proteinExistence type="predicted"/>
<dbReference type="EMBL" id="AMRI01000009">
    <property type="protein sequence ID" value="EKE75182.1"/>
    <property type="molecule type" value="Genomic_DNA"/>
</dbReference>
<evidence type="ECO:0000313" key="1">
    <source>
        <dbReference type="EMBL" id="EKE75182.1"/>
    </source>
</evidence>
<organism evidence="1 2">
    <name type="scientific">Gallaecimonas xiamenensis 3-C-1</name>
    <dbReference type="NCBI Taxonomy" id="745411"/>
    <lineage>
        <taxon>Bacteria</taxon>
        <taxon>Pseudomonadati</taxon>
        <taxon>Pseudomonadota</taxon>
        <taxon>Gammaproteobacteria</taxon>
        <taxon>Enterobacterales</taxon>
        <taxon>Gallaecimonadaceae</taxon>
        <taxon>Gallaecimonas</taxon>
    </lineage>
</organism>
<reference evidence="1 2" key="1">
    <citation type="journal article" date="2012" name="J. Bacteriol.">
        <title>Genome Sequence of Gallaecimonas xiamenensis Type Strain 3-C-1.</title>
        <authorList>
            <person name="Lai Q."/>
            <person name="Wang L."/>
            <person name="Wang W."/>
            <person name="Shao Z."/>
        </authorList>
    </citation>
    <scope>NUCLEOTIDE SEQUENCE [LARGE SCALE GENOMIC DNA]</scope>
    <source>
        <strain evidence="1 2">3-C-1</strain>
    </source>
</reference>
<gene>
    <name evidence="1" type="ORF">B3C1_07896</name>
</gene>
<dbReference type="eggNOG" id="ENOG50312PJ">
    <property type="taxonomic scope" value="Bacteria"/>
</dbReference>
<name>K2JLC2_9GAMM</name>
<comment type="caution">
    <text evidence="1">The sequence shown here is derived from an EMBL/GenBank/DDBJ whole genome shotgun (WGS) entry which is preliminary data.</text>
</comment>
<sequence length="206" mass="22584">MITDWLSAEMQEMLRRKYISAILMARLDFVSGIVAVHSGVGDVTFEGAVYKGIGVLGQVSQVKQSNAVKPYTLRLTLSGVPQELAQTALTEKYQGRDGRLYIGAMDSFAQVVATQLLFRGRMDVMPINLGNPSTIGLDINSRSTDWKRAKNGRYTDADQQARYPGDRFFEYVSQMAEKPIYWGVPGKPIAASGGGGGRSGNPRKQN</sequence>
<evidence type="ECO:0000313" key="2">
    <source>
        <dbReference type="Proteomes" id="UP000006755"/>
    </source>
</evidence>
<dbReference type="RefSeq" id="WP_008484054.1">
    <property type="nucleotide sequence ID" value="NZ_AMRI01000009.1"/>
</dbReference>
<accession>K2JLC2</accession>
<dbReference type="AlphaFoldDB" id="K2JLC2"/>
<keyword evidence="2" id="KW-1185">Reference proteome</keyword>
<protein>
    <submittedName>
        <fullName evidence="1">Uncharacterized protein</fullName>
    </submittedName>
</protein>
<dbReference type="STRING" id="745411.B3C1_07896"/>
<dbReference type="Proteomes" id="UP000006755">
    <property type="component" value="Unassembled WGS sequence"/>
</dbReference>